<feature type="domain" description="Amidase" evidence="9">
    <location>
        <begin position="24"/>
        <end position="455"/>
    </location>
</feature>
<dbReference type="InterPro" id="IPR004412">
    <property type="entry name" value="GatA"/>
</dbReference>
<feature type="active site" description="Charge relay system" evidence="8">
    <location>
        <position position="79"/>
    </location>
</feature>
<keyword evidence="3 8" id="KW-0547">Nucleotide-binding</keyword>
<dbReference type="RefSeq" id="WP_075725433.1">
    <property type="nucleotide sequence ID" value="NZ_LTDM01000011.1"/>
</dbReference>
<accession>A0A1U7M751</accession>
<comment type="caution">
    <text evidence="10">The sequence shown here is derived from an EMBL/GenBank/DDBJ whole genome shotgun (WGS) entry which is preliminary data.</text>
</comment>
<keyword evidence="2 8" id="KW-0436">Ligase</keyword>
<keyword evidence="10" id="KW-0808">Transferase</keyword>
<dbReference type="HAMAP" id="MF_00120">
    <property type="entry name" value="GatA"/>
    <property type="match status" value="1"/>
</dbReference>
<protein>
    <recommendedName>
        <fullName evidence="8">Glutamyl-tRNA(Gln) amidotransferase subunit A</fullName>
        <shortName evidence="8">Glu-ADT subunit A</shortName>
        <ecNumber evidence="8">6.3.5.7</ecNumber>
    </recommendedName>
</protein>
<sequence length="467" mass="51774">MDISDLKAWEMREKLLKGEISSFETIKSHIKNIEEKEKVINAFITFDKEKSLEAAQEIDRKLKNKEKLGILAGLPISVKDNIITKDFRTTCGSKMLENFIPPYDASVIEKIKDKDGIIIGKTNMDEFSMGETTKSSYFGATKNPLDITKNPGGSSGGSAASVASREASLSVGSDTGNSIRKPAAYCQVVGIKPTYGLVSRYGLITISNSLDTIGVFGRDVRDASLMLSAISGRDPLDITTKDTSLNVDLEGEIKGLKIGIPKEWMSLEMDTSVREDFQKSIEEFKSLGALVEEVSIPNIVHSEIIYKIIVCSDISSNMARFDGVRYGFRAKEYETLDELYKLSRTEGFGEEVKRRILFGTYLLSGHRGDEYYKKAQRVRTLIIDDFDNAFSKFDLLITPTDLNKPANLKEDTKQYNDYNASINLAGLPSISLPMGGKNSQTSLQIIGDRFKDEMIIKAALAFEGAVK</sequence>
<dbReference type="PANTHER" id="PTHR11895">
    <property type="entry name" value="TRANSAMIDASE"/>
    <property type="match status" value="1"/>
</dbReference>
<dbReference type="PROSITE" id="PS00571">
    <property type="entry name" value="AMIDASES"/>
    <property type="match status" value="1"/>
</dbReference>
<dbReference type="AlphaFoldDB" id="A0A1U7M751"/>
<evidence type="ECO:0000256" key="4">
    <source>
        <dbReference type="ARBA" id="ARBA00022840"/>
    </source>
</evidence>
<dbReference type="GO" id="GO:0030956">
    <property type="term" value="C:glutamyl-tRNA(Gln) amidotransferase complex"/>
    <property type="evidence" value="ECO:0007669"/>
    <property type="project" value="InterPro"/>
</dbReference>
<dbReference type="InterPro" id="IPR036928">
    <property type="entry name" value="AS_sf"/>
</dbReference>
<dbReference type="Pfam" id="PF01425">
    <property type="entry name" value="Amidase"/>
    <property type="match status" value="1"/>
</dbReference>
<keyword evidence="5 8" id="KW-0648">Protein biosynthesis</keyword>
<dbReference type="OrthoDB" id="9811471at2"/>
<dbReference type="GO" id="GO:0050567">
    <property type="term" value="F:glutaminyl-tRNA synthase (glutamine-hydrolyzing) activity"/>
    <property type="evidence" value="ECO:0007669"/>
    <property type="project" value="UniProtKB-UniRule"/>
</dbReference>
<dbReference type="GO" id="GO:0016740">
    <property type="term" value="F:transferase activity"/>
    <property type="evidence" value="ECO:0007669"/>
    <property type="project" value="UniProtKB-KW"/>
</dbReference>
<dbReference type="GO" id="GO:0006412">
    <property type="term" value="P:translation"/>
    <property type="evidence" value="ECO:0007669"/>
    <property type="project" value="UniProtKB-UniRule"/>
</dbReference>
<dbReference type="GO" id="GO:0005524">
    <property type="term" value="F:ATP binding"/>
    <property type="evidence" value="ECO:0007669"/>
    <property type="project" value="UniProtKB-KW"/>
</dbReference>
<dbReference type="EC" id="6.3.5.7" evidence="8"/>
<comment type="function">
    <text evidence="6 8">Allows the formation of correctly charged Gln-tRNA(Gln) through the transamidation of misacylated Glu-tRNA(Gln) in organisms which lack glutaminyl-tRNA synthetase. The reaction takes place in the presence of glutamine and ATP through an activated gamma-phospho-Glu-tRNA(Gln).</text>
</comment>
<organism evidence="10 11">
    <name type="scientific">Tissierella creatinophila DSM 6911</name>
    <dbReference type="NCBI Taxonomy" id="1123403"/>
    <lineage>
        <taxon>Bacteria</taxon>
        <taxon>Bacillati</taxon>
        <taxon>Bacillota</taxon>
        <taxon>Tissierellia</taxon>
        <taxon>Tissierellales</taxon>
        <taxon>Tissierellaceae</taxon>
        <taxon>Tissierella</taxon>
    </lineage>
</organism>
<keyword evidence="11" id="KW-1185">Reference proteome</keyword>
<evidence type="ECO:0000256" key="6">
    <source>
        <dbReference type="ARBA" id="ARBA00025295"/>
    </source>
</evidence>
<dbReference type="InterPro" id="IPR000120">
    <property type="entry name" value="Amidase"/>
</dbReference>
<dbReference type="InterPro" id="IPR020556">
    <property type="entry name" value="Amidase_CS"/>
</dbReference>
<dbReference type="SUPFAM" id="SSF75304">
    <property type="entry name" value="Amidase signature (AS) enzymes"/>
    <property type="match status" value="1"/>
</dbReference>
<evidence type="ECO:0000313" key="11">
    <source>
        <dbReference type="Proteomes" id="UP000186112"/>
    </source>
</evidence>
<feature type="active site" description="Acyl-ester intermediate" evidence="8">
    <location>
        <position position="178"/>
    </location>
</feature>
<gene>
    <name evidence="10" type="primary">gatA_2</name>
    <name evidence="8" type="synonym">gatA</name>
    <name evidence="10" type="ORF">TICRE_08280</name>
</gene>
<name>A0A1U7M751_TISCR</name>
<dbReference type="Proteomes" id="UP000186112">
    <property type="component" value="Unassembled WGS sequence"/>
</dbReference>
<comment type="similarity">
    <text evidence="1 8">Belongs to the amidase family. GatA subfamily.</text>
</comment>
<evidence type="ECO:0000313" key="10">
    <source>
        <dbReference type="EMBL" id="OLS03127.1"/>
    </source>
</evidence>
<evidence type="ECO:0000256" key="1">
    <source>
        <dbReference type="ARBA" id="ARBA00008069"/>
    </source>
</evidence>
<evidence type="ECO:0000256" key="5">
    <source>
        <dbReference type="ARBA" id="ARBA00022917"/>
    </source>
</evidence>
<evidence type="ECO:0000256" key="3">
    <source>
        <dbReference type="ARBA" id="ARBA00022741"/>
    </source>
</evidence>
<comment type="catalytic activity">
    <reaction evidence="7 8">
        <text>L-glutamyl-tRNA(Gln) + L-glutamine + ATP + H2O = L-glutaminyl-tRNA(Gln) + L-glutamate + ADP + phosphate + H(+)</text>
        <dbReference type="Rhea" id="RHEA:17521"/>
        <dbReference type="Rhea" id="RHEA-COMP:9681"/>
        <dbReference type="Rhea" id="RHEA-COMP:9684"/>
        <dbReference type="ChEBI" id="CHEBI:15377"/>
        <dbReference type="ChEBI" id="CHEBI:15378"/>
        <dbReference type="ChEBI" id="CHEBI:29985"/>
        <dbReference type="ChEBI" id="CHEBI:30616"/>
        <dbReference type="ChEBI" id="CHEBI:43474"/>
        <dbReference type="ChEBI" id="CHEBI:58359"/>
        <dbReference type="ChEBI" id="CHEBI:78520"/>
        <dbReference type="ChEBI" id="CHEBI:78521"/>
        <dbReference type="ChEBI" id="CHEBI:456216"/>
        <dbReference type="EC" id="6.3.5.7"/>
    </reaction>
</comment>
<evidence type="ECO:0000256" key="7">
    <source>
        <dbReference type="ARBA" id="ARBA00047407"/>
    </source>
</evidence>
<dbReference type="Gene3D" id="3.90.1300.10">
    <property type="entry name" value="Amidase signature (AS) domain"/>
    <property type="match status" value="1"/>
</dbReference>
<comment type="subunit">
    <text evidence="8">Heterotrimer of A, B and C subunits.</text>
</comment>
<evidence type="ECO:0000256" key="8">
    <source>
        <dbReference type="HAMAP-Rule" id="MF_00120"/>
    </source>
</evidence>
<feature type="active site" description="Charge relay system" evidence="8">
    <location>
        <position position="154"/>
    </location>
</feature>
<reference evidence="10 11" key="1">
    <citation type="submission" date="2016-02" db="EMBL/GenBank/DDBJ databases">
        <title>Genome sequence of Tissierella creatinophila DSM 6911.</title>
        <authorList>
            <person name="Poehlein A."/>
            <person name="Daniel R."/>
        </authorList>
    </citation>
    <scope>NUCLEOTIDE SEQUENCE [LARGE SCALE GENOMIC DNA]</scope>
    <source>
        <strain evidence="10 11">DSM 6911</strain>
    </source>
</reference>
<keyword evidence="4 8" id="KW-0067">ATP-binding</keyword>
<dbReference type="InterPro" id="IPR023631">
    <property type="entry name" value="Amidase_dom"/>
</dbReference>
<proteinExistence type="inferred from homology"/>
<evidence type="ECO:0000259" key="9">
    <source>
        <dbReference type="Pfam" id="PF01425"/>
    </source>
</evidence>
<evidence type="ECO:0000256" key="2">
    <source>
        <dbReference type="ARBA" id="ARBA00022598"/>
    </source>
</evidence>
<dbReference type="PANTHER" id="PTHR11895:SF7">
    <property type="entry name" value="GLUTAMYL-TRNA(GLN) AMIDOTRANSFERASE SUBUNIT A, MITOCHONDRIAL"/>
    <property type="match status" value="1"/>
</dbReference>
<dbReference type="NCBIfam" id="TIGR00132">
    <property type="entry name" value="gatA"/>
    <property type="match status" value="1"/>
</dbReference>
<dbReference type="EMBL" id="LTDM01000011">
    <property type="protein sequence ID" value="OLS03127.1"/>
    <property type="molecule type" value="Genomic_DNA"/>
</dbReference>